<gene>
    <name evidence="2" type="ORF">JNB62_17005</name>
</gene>
<dbReference type="PANTHER" id="PTHR35908:SF1">
    <property type="entry name" value="CONSERVED PROTEIN"/>
    <property type="match status" value="1"/>
</dbReference>
<feature type="domain" description="Glyoxalase-like" evidence="1">
    <location>
        <begin position="22"/>
        <end position="158"/>
    </location>
</feature>
<dbReference type="Gene3D" id="3.10.180.10">
    <property type="entry name" value="2,3-Dihydroxybiphenyl 1,2-Dioxygenase, domain 1"/>
    <property type="match status" value="1"/>
</dbReference>
<name>A0ABS7HT67_9MICO</name>
<keyword evidence="3" id="KW-1185">Reference proteome</keyword>
<dbReference type="RefSeq" id="WP_220302087.1">
    <property type="nucleotide sequence ID" value="NZ_JAEUAW010000018.1"/>
</dbReference>
<dbReference type="Pfam" id="PF18029">
    <property type="entry name" value="Glyoxalase_6"/>
    <property type="match status" value="1"/>
</dbReference>
<dbReference type="PANTHER" id="PTHR35908">
    <property type="entry name" value="HYPOTHETICAL FUSION PROTEIN"/>
    <property type="match status" value="1"/>
</dbReference>
<organism evidence="2 3">
    <name type="scientific">Microbacterium jejuense</name>
    <dbReference type="NCBI Taxonomy" id="1263637"/>
    <lineage>
        <taxon>Bacteria</taxon>
        <taxon>Bacillati</taxon>
        <taxon>Actinomycetota</taxon>
        <taxon>Actinomycetes</taxon>
        <taxon>Micrococcales</taxon>
        <taxon>Microbacteriaceae</taxon>
        <taxon>Microbacterium</taxon>
    </lineage>
</organism>
<dbReference type="Proteomes" id="UP001196843">
    <property type="component" value="Unassembled WGS sequence"/>
</dbReference>
<dbReference type="SUPFAM" id="SSF54593">
    <property type="entry name" value="Glyoxalase/Bleomycin resistance protein/Dihydroxybiphenyl dioxygenase"/>
    <property type="match status" value="1"/>
</dbReference>
<comment type="caution">
    <text evidence="2">The sequence shown here is derived from an EMBL/GenBank/DDBJ whole genome shotgun (WGS) entry which is preliminary data.</text>
</comment>
<accession>A0ABS7HT67</accession>
<protein>
    <submittedName>
        <fullName evidence="2">VOC family protein</fullName>
    </submittedName>
</protein>
<sequence length="159" mass="17915">MAPAIVVATREAGRLMVTLGNITFYADDPRALAHFWSAVFGYPAAEWEEPLRQELLDAGLTPDDLDKRAVAEDPDGRGPRLYFHHAHGSKSGRNRIHLDVTVAREADDSRPFDEILDAEKDRLVGLGATVVRLVDQQWGPWGERYYQLRDPEGNEFCLQ</sequence>
<proteinExistence type="predicted"/>
<dbReference type="InterPro" id="IPR041581">
    <property type="entry name" value="Glyoxalase_6"/>
</dbReference>
<dbReference type="InterPro" id="IPR029068">
    <property type="entry name" value="Glyas_Bleomycin-R_OHBP_Dase"/>
</dbReference>
<dbReference type="EMBL" id="JAEUAW010000018">
    <property type="protein sequence ID" value="MBW9095382.1"/>
    <property type="molecule type" value="Genomic_DNA"/>
</dbReference>
<evidence type="ECO:0000313" key="3">
    <source>
        <dbReference type="Proteomes" id="UP001196843"/>
    </source>
</evidence>
<evidence type="ECO:0000313" key="2">
    <source>
        <dbReference type="EMBL" id="MBW9095382.1"/>
    </source>
</evidence>
<reference evidence="2 3" key="1">
    <citation type="journal article" date="2021" name="MBio">
        <title>Poor Competitiveness of Bradyrhizobium in Pigeon Pea Root Colonization in Indian Soils.</title>
        <authorList>
            <person name="Chalasani D."/>
            <person name="Basu A."/>
            <person name="Pullabhotla S.V.S.R.N."/>
            <person name="Jorrin B."/>
            <person name="Neal A.L."/>
            <person name="Poole P.S."/>
            <person name="Podile A.R."/>
            <person name="Tkacz A."/>
        </authorList>
    </citation>
    <scope>NUCLEOTIDE SEQUENCE [LARGE SCALE GENOMIC DNA]</scope>
    <source>
        <strain evidence="2 3">HU14</strain>
    </source>
</reference>
<evidence type="ECO:0000259" key="1">
    <source>
        <dbReference type="Pfam" id="PF18029"/>
    </source>
</evidence>